<dbReference type="AlphaFoldDB" id="A0A914Z1F4"/>
<organism evidence="2 3">
    <name type="scientific">Panagrolaimus superbus</name>
    <dbReference type="NCBI Taxonomy" id="310955"/>
    <lineage>
        <taxon>Eukaryota</taxon>
        <taxon>Metazoa</taxon>
        <taxon>Ecdysozoa</taxon>
        <taxon>Nematoda</taxon>
        <taxon>Chromadorea</taxon>
        <taxon>Rhabditida</taxon>
        <taxon>Tylenchina</taxon>
        <taxon>Panagrolaimomorpha</taxon>
        <taxon>Panagrolaimoidea</taxon>
        <taxon>Panagrolaimidae</taxon>
        <taxon>Panagrolaimus</taxon>
    </lineage>
</organism>
<dbReference type="WBParaSite" id="PSU_v2.g410.t1">
    <property type="protein sequence ID" value="PSU_v2.g410.t1"/>
    <property type="gene ID" value="PSU_v2.g410"/>
</dbReference>
<sequence length="241" mass="27730">MDPTNSVSRKREAEPEKQSNETMKTYDASTLTPQYFALPEATMYYIIKNVTNAAVYSKLIKSCKWFYLKHPIIVLKHCGHAQFLQILEKTNGTKKKMITWSDIKHKPKLWITDSFVLHETVPLIKEMPIYECDAKVVDIANQTYQFFQFKILVKCAETITLRSVSVTNESNAFVSLDELIGACPLAKDFQFCCNDAASAIKDGTVQKMLELKQFQALKIFHISNAPERFCLHTFFQFMKVC</sequence>
<dbReference type="Proteomes" id="UP000887577">
    <property type="component" value="Unplaced"/>
</dbReference>
<reference evidence="3" key="1">
    <citation type="submission" date="2022-11" db="UniProtKB">
        <authorList>
            <consortium name="WormBaseParasite"/>
        </authorList>
    </citation>
    <scope>IDENTIFICATION</scope>
</reference>
<protein>
    <submittedName>
        <fullName evidence="3">DUF38 domain-containing protein</fullName>
    </submittedName>
</protein>
<feature type="region of interest" description="Disordered" evidence="1">
    <location>
        <begin position="1"/>
        <end position="24"/>
    </location>
</feature>
<evidence type="ECO:0000313" key="2">
    <source>
        <dbReference type="Proteomes" id="UP000887577"/>
    </source>
</evidence>
<keyword evidence="2" id="KW-1185">Reference proteome</keyword>
<evidence type="ECO:0000313" key="3">
    <source>
        <dbReference type="WBParaSite" id="PSU_v2.g410.t1"/>
    </source>
</evidence>
<accession>A0A914Z1F4</accession>
<evidence type="ECO:0000256" key="1">
    <source>
        <dbReference type="SAM" id="MobiDB-lite"/>
    </source>
</evidence>
<feature type="compositionally biased region" description="Basic and acidic residues" evidence="1">
    <location>
        <begin position="9"/>
        <end position="19"/>
    </location>
</feature>
<proteinExistence type="predicted"/>
<name>A0A914Z1F4_9BILA</name>